<dbReference type="OrthoDB" id="10442620at2759"/>
<name>A0A1L7XF88_9HELO</name>
<evidence type="ECO:0000313" key="2">
    <source>
        <dbReference type="Proteomes" id="UP000184330"/>
    </source>
</evidence>
<reference evidence="1 2" key="1">
    <citation type="submission" date="2016-03" db="EMBL/GenBank/DDBJ databases">
        <authorList>
            <person name="Ploux O."/>
        </authorList>
    </citation>
    <scope>NUCLEOTIDE SEQUENCE [LARGE SCALE GENOMIC DNA]</scope>
    <source>
        <strain evidence="1 2">UAMH 11012</strain>
    </source>
</reference>
<evidence type="ECO:0000313" key="1">
    <source>
        <dbReference type="EMBL" id="CZR63678.1"/>
    </source>
</evidence>
<sequence length="298" mass="33401">MAFESLKMSCVDTGICDERIESFTSSISEVYSTSSTSTACPNESATTTTSKWSPCVIAGDREPIALSVCHDSRELALKTYETFLTKNPTTAFPTKTPTTSLLPLPDYKFKAADFPSMRINFDLDKVIISRAARDIPMAKGLISTEKVKNLAMDLNLHGTTAIEGPDLIRLLKDFPNLVNLRFVFGTGWTTRHGMTEALGKKVALPLQEKARGQPVNDISRLQYVFSSRETIKRTFWNFMSNFVAPHQWTGLVFDTAFQAAWTTEAQTFEAHMRGLKIRRLVADYSLKIMDKDQLPLHL</sequence>
<organism evidence="1 2">
    <name type="scientific">Phialocephala subalpina</name>
    <dbReference type="NCBI Taxonomy" id="576137"/>
    <lineage>
        <taxon>Eukaryota</taxon>
        <taxon>Fungi</taxon>
        <taxon>Dikarya</taxon>
        <taxon>Ascomycota</taxon>
        <taxon>Pezizomycotina</taxon>
        <taxon>Leotiomycetes</taxon>
        <taxon>Helotiales</taxon>
        <taxon>Mollisiaceae</taxon>
        <taxon>Phialocephala</taxon>
        <taxon>Phialocephala fortinii species complex</taxon>
    </lineage>
</organism>
<dbReference type="Proteomes" id="UP000184330">
    <property type="component" value="Unassembled WGS sequence"/>
</dbReference>
<accession>A0A1L7XF88</accession>
<dbReference type="EMBL" id="FJOG01000024">
    <property type="protein sequence ID" value="CZR63678.1"/>
    <property type="molecule type" value="Genomic_DNA"/>
</dbReference>
<gene>
    <name evidence="1" type="ORF">PAC_13575</name>
</gene>
<keyword evidence="2" id="KW-1185">Reference proteome</keyword>
<protein>
    <submittedName>
        <fullName evidence="1">Uncharacterized protein</fullName>
    </submittedName>
</protein>
<dbReference type="AlphaFoldDB" id="A0A1L7XF88"/>
<proteinExistence type="predicted"/>